<evidence type="ECO:0000313" key="2">
    <source>
        <dbReference type="Proteomes" id="UP000182725"/>
    </source>
</evidence>
<sequence>MDQAIRSAGLNWADWPNVVADAPLTSEIRLSALQFILSAADRGTSSNIIDRVRRRRLPWSAETATLALRIVAEEQGFEGQLCLVALRGAEQVCLAGGATEELLASVRELRAVLGRRQSSLENLGPLDAWQLPETVAFIERVSAAATHPDLLDLSVVRDGDSWGPRAKEAASAYPASDVAAIVRSLTSRGPAKPSKKWLREVAVALESPGACELLGSWLKLAADADIVPPDDHASHGFAGAMLFAHGNDDVVRASVFAVQLLADEQWMSKVLGVIARRAAASSGVPGMTGALSLGVATAAVESLAVRNGAGDTVVLRELLEDLSRRDLIRRVGKHLGLAEEEISRRDNTVRLAKATAVRRRADPANREARSSLDALIRRYLAPILKQHGFTGQGRTFRREFTDRVDVIALGSVGLDQLRVEYGSRFATSWPSFNADVIVGSVLDIRISEYHGVSQPEIDTVALRLATHIIPFMDSMGRYELVAALAEHRAGVPEGAKLEIGAHSSESWGFLGLYALSVGDRSRAIILLTRQCDFIQRLSETQHPCGEELGMWRARLNEAKDSD</sequence>
<dbReference type="Proteomes" id="UP000182725">
    <property type="component" value="Unassembled WGS sequence"/>
</dbReference>
<protein>
    <submittedName>
        <fullName evidence="1">Uncharacterized protein</fullName>
    </submittedName>
</protein>
<evidence type="ECO:0000313" key="1">
    <source>
        <dbReference type="EMBL" id="SEE29787.1"/>
    </source>
</evidence>
<proteinExistence type="predicted"/>
<accession>A0A1H5HP76</accession>
<organism evidence="1 2">
    <name type="scientific">Arthrobacter alpinus</name>
    <dbReference type="NCBI Taxonomy" id="656366"/>
    <lineage>
        <taxon>Bacteria</taxon>
        <taxon>Bacillati</taxon>
        <taxon>Actinomycetota</taxon>
        <taxon>Actinomycetes</taxon>
        <taxon>Micrococcales</taxon>
        <taxon>Micrococcaceae</taxon>
        <taxon>Arthrobacter</taxon>
    </lineage>
</organism>
<reference evidence="1 2" key="1">
    <citation type="submission" date="2016-10" db="EMBL/GenBank/DDBJ databases">
        <authorList>
            <person name="de Groot N.N."/>
        </authorList>
    </citation>
    <scope>NUCLEOTIDE SEQUENCE [LARGE SCALE GENOMIC DNA]</scope>
    <source>
        <strain evidence="1 2">DSM 22274</strain>
    </source>
</reference>
<dbReference type="AlphaFoldDB" id="A0A1H5HP76"/>
<name>A0A1H5HP76_9MICC</name>
<dbReference type="RefSeq" id="WP_139244218.1">
    <property type="nucleotide sequence ID" value="NZ_FNTV01000001.1"/>
</dbReference>
<gene>
    <name evidence="1" type="ORF">SAMN04489740_1072</name>
</gene>
<dbReference type="EMBL" id="FNTV01000001">
    <property type="protein sequence ID" value="SEE29787.1"/>
    <property type="molecule type" value="Genomic_DNA"/>
</dbReference>